<dbReference type="InterPro" id="IPR017937">
    <property type="entry name" value="Thioredoxin_CS"/>
</dbReference>
<dbReference type="PROSITE" id="PS51352">
    <property type="entry name" value="THIOREDOXIN_2"/>
    <property type="match status" value="1"/>
</dbReference>
<dbReference type="PANTHER" id="PTHR45663">
    <property type="entry name" value="GEO12009P1"/>
    <property type="match status" value="1"/>
</dbReference>
<evidence type="ECO:0000313" key="13">
    <source>
        <dbReference type="Proteomes" id="UP000824209"/>
    </source>
</evidence>
<dbReference type="PIRSF" id="PIRSF000077">
    <property type="entry name" value="Thioredoxin"/>
    <property type="match status" value="1"/>
</dbReference>
<dbReference type="InterPro" id="IPR005746">
    <property type="entry name" value="Thioredoxin"/>
</dbReference>
<dbReference type="FunFam" id="3.40.30.10:FF:000001">
    <property type="entry name" value="Thioredoxin"/>
    <property type="match status" value="1"/>
</dbReference>
<dbReference type="GO" id="GO:0015035">
    <property type="term" value="F:protein-disulfide reductase activity"/>
    <property type="evidence" value="ECO:0007669"/>
    <property type="project" value="UniProtKB-UniRule"/>
</dbReference>
<dbReference type="Gene3D" id="3.40.30.10">
    <property type="entry name" value="Glutaredoxin"/>
    <property type="match status" value="1"/>
</dbReference>
<evidence type="ECO:0000256" key="7">
    <source>
        <dbReference type="NCBIfam" id="TIGR01068"/>
    </source>
</evidence>
<keyword evidence="4" id="KW-0249">Electron transport</keyword>
<proteinExistence type="inferred from homology"/>
<evidence type="ECO:0000256" key="9">
    <source>
        <dbReference type="PIRSR" id="PIRSR000077-1"/>
    </source>
</evidence>
<evidence type="ECO:0000256" key="5">
    <source>
        <dbReference type="ARBA" id="ARBA00023157"/>
    </source>
</evidence>
<name>A0A9D2S041_9FIRM</name>
<evidence type="ECO:0000256" key="1">
    <source>
        <dbReference type="ARBA" id="ARBA00008987"/>
    </source>
</evidence>
<keyword evidence="5 10" id="KW-1015">Disulfide bond</keyword>
<feature type="site" description="Contributes to redox potential value" evidence="9">
    <location>
        <position position="31"/>
    </location>
</feature>
<keyword evidence="6 10" id="KW-0676">Redox-active center</keyword>
<dbReference type="GO" id="GO:0045454">
    <property type="term" value="P:cell redox homeostasis"/>
    <property type="evidence" value="ECO:0007669"/>
    <property type="project" value="TreeGrafter"/>
</dbReference>
<evidence type="ECO:0000313" key="12">
    <source>
        <dbReference type="EMBL" id="HJB39213.1"/>
    </source>
</evidence>
<comment type="similarity">
    <text evidence="1 8">Belongs to the thioredoxin family.</text>
</comment>
<dbReference type="InterPro" id="IPR036249">
    <property type="entry name" value="Thioredoxin-like_sf"/>
</dbReference>
<evidence type="ECO:0000256" key="6">
    <source>
        <dbReference type="ARBA" id="ARBA00023284"/>
    </source>
</evidence>
<feature type="site" description="Contributes to redox potential value" evidence="9">
    <location>
        <position position="32"/>
    </location>
</feature>
<dbReference type="Proteomes" id="UP000824209">
    <property type="component" value="Unassembled WGS sequence"/>
</dbReference>
<feature type="site" description="Deprotonates C-terminal active site Cys" evidence="9">
    <location>
        <position position="24"/>
    </location>
</feature>
<dbReference type="GO" id="GO:0005829">
    <property type="term" value="C:cytosol"/>
    <property type="evidence" value="ECO:0007669"/>
    <property type="project" value="TreeGrafter"/>
</dbReference>
<evidence type="ECO:0000256" key="2">
    <source>
        <dbReference type="ARBA" id="ARBA00020570"/>
    </source>
</evidence>
<evidence type="ECO:0000256" key="10">
    <source>
        <dbReference type="PIRSR" id="PIRSR000077-4"/>
    </source>
</evidence>
<comment type="caution">
    <text evidence="12">The sequence shown here is derived from an EMBL/GenBank/DDBJ whole genome shotgun (WGS) entry which is preliminary data.</text>
</comment>
<evidence type="ECO:0000256" key="3">
    <source>
        <dbReference type="ARBA" id="ARBA00022448"/>
    </source>
</evidence>
<keyword evidence="3" id="KW-0813">Transport</keyword>
<evidence type="ECO:0000256" key="8">
    <source>
        <dbReference type="PIRNR" id="PIRNR000077"/>
    </source>
</evidence>
<evidence type="ECO:0000256" key="4">
    <source>
        <dbReference type="ARBA" id="ARBA00022982"/>
    </source>
</evidence>
<evidence type="ECO:0000259" key="11">
    <source>
        <dbReference type="PROSITE" id="PS51352"/>
    </source>
</evidence>
<dbReference type="PANTHER" id="PTHR45663:SF11">
    <property type="entry name" value="GEO12009P1"/>
    <property type="match status" value="1"/>
</dbReference>
<sequence length="108" mass="11795">MLIHVTSADFQEKVLNADKPVLVDFWAPWCGPCRTLGPILEKMGESSKGFDVAKINVDEEQALAAQYQIMSIPTVLLFQGGKVVAQSVGAVPEQTLRDLVRNHTGVTE</sequence>
<feature type="domain" description="Thioredoxin" evidence="11">
    <location>
        <begin position="1"/>
        <end position="105"/>
    </location>
</feature>
<accession>A0A9D2S041</accession>
<dbReference type="CDD" id="cd02947">
    <property type="entry name" value="TRX_family"/>
    <property type="match status" value="1"/>
</dbReference>
<reference evidence="12" key="2">
    <citation type="submission" date="2021-04" db="EMBL/GenBank/DDBJ databases">
        <authorList>
            <person name="Gilroy R."/>
        </authorList>
    </citation>
    <scope>NUCLEOTIDE SEQUENCE</scope>
    <source>
        <strain evidence="12">ChiBcec8-14828</strain>
    </source>
</reference>
<dbReference type="Pfam" id="PF00085">
    <property type="entry name" value="Thioredoxin"/>
    <property type="match status" value="1"/>
</dbReference>
<organism evidence="12 13">
    <name type="scientific">Candidatus Ruthenibacterium avium</name>
    <dbReference type="NCBI Taxonomy" id="2838751"/>
    <lineage>
        <taxon>Bacteria</taxon>
        <taxon>Bacillati</taxon>
        <taxon>Bacillota</taxon>
        <taxon>Clostridia</taxon>
        <taxon>Eubacteriales</taxon>
        <taxon>Oscillospiraceae</taxon>
        <taxon>Ruthenibacterium</taxon>
    </lineage>
</organism>
<dbReference type="PRINTS" id="PR00421">
    <property type="entry name" value="THIOREDOXIN"/>
</dbReference>
<feature type="disulfide bond" description="Redox-active" evidence="10">
    <location>
        <begin position="30"/>
        <end position="33"/>
    </location>
</feature>
<feature type="active site" description="Nucleophile" evidence="9">
    <location>
        <position position="33"/>
    </location>
</feature>
<dbReference type="EMBL" id="DWYA01000026">
    <property type="protein sequence ID" value="HJB39213.1"/>
    <property type="molecule type" value="Genomic_DNA"/>
</dbReference>
<dbReference type="PROSITE" id="PS00194">
    <property type="entry name" value="THIOREDOXIN_1"/>
    <property type="match status" value="1"/>
</dbReference>
<protein>
    <recommendedName>
        <fullName evidence="2 7">Thioredoxin</fullName>
    </recommendedName>
</protein>
<dbReference type="AlphaFoldDB" id="A0A9D2S041"/>
<dbReference type="NCBIfam" id="TIGR01068">
    <property type="entry name" value="thioredoxin"/>
    <property type="match status" value="1"/>
</dbReference>
<feature type="active site" description="Nucleophile" evidence="9">
    <location>
        <position position="30"/>
    </location>
</feature>
<gene>
    <name evidence="12" type="primary">trxA</name>
    <name evidence="12" type="ORF">H9943_02315</name>
</gene>
<dbReference type="InterPro" id="IPR013766">
    <property type="entry name" value="Thioredoxin_domain"/>
</dbReference>
<dbReference type="SUPFAM" id="SSF52833">
    <property type="entry name" value="Thioredoxin-like"/>
    <property type="match status" value="1"/>
</dbReference>
<reference evidence="12" key="1">
    <citation type="journal article" date="2021" name="PeerJ">
        <title>Extensive microbial diversity within the chicken gut microbiome revealed by metagenomics and culture.</title>
        <authorList>
            <person name="Gilroy R."/>
            <person name="Ravi A."/>
            <person name="Getino M."/>
            <person name="Pursley I."/>
            <person name="Horton D.L."/>
            <person name="Alikhan N.F."/>
            <person name="Baker D."/>
            <person name="Gharbi K."/>
            <person name="Hall N."/>
            <person name="Watson M."/>
            <person name="Adriaenssens E.M."/>
            <person name="Foster-Nyarko E."/>
            <person name="Jarju S."/>
            <person name="Secka A."/>
            <person name="Antonio M."/>
            <person name="Oren A."/>
            <person name="Chaudhuri R.R."/>
            <person name="La Ragione R."/>
            <person name="Hildebrand F."/>
            <person name="Pallen M.J."/>
        </authorList>
    </citation>
    <scope>NUCLEOTIDE SEQUENCE</scope>
    <source>
        <strain evidence="12">ChiBcec8-14828</strain>
    </source>
</reference>